<organism evidence="1">
    <name type="scientific">Siphoviridae sp. ctqPo10</name>
    <dbReference type="NCBI Taxonomy" id="2827948"/>
    <lineage>
        <taxon>Viruses</taxon>
        <taxon>Duplodnaviria</taxon>
        <taxon>Heunggongvirae</taxon>
        <taxon>Uroviricota</taxon>
        <taxon>Caudoviricetes</taxon>
    </lineage>
</organism>
<name>A0A8S5SUR1_9CAUD</name>
<evidence type="ECO:0000313" key="1">
    <source>
        <dbReference type="EMBL" id="DAF54788.1"/>
    </source>
</evidence>
<accession>A0A8S5SUR1</accession>
<dbReference type="EMBL" id="BK032682">
    <property type="protein sequence ID" value="DAF54788.1"/>
    <property type="molecule type" value="Genomic_DNA"/>
</dbReference>
<reference evidence="1" key="1">
    <citation type="journal article" date="2021" name="Proc. Natl. Acad. Sci. U.S.A.">
        <title>A Catalog of Tens of Thousands of Viruses from Human Metagenomes Reveals Hidden Associations with Chronic Diseases.</title>
        <authorList>
            <person name="Tisza M.J."/>
            <person name="Buck C.B."/>
        </authorList>
    </citation>
    <scope>NUCLEOTIDE SEQUENCE</scope>
    <source>
        <strain evidence="1">CtqPo10</strain>
    </source>
</reference>
<protein>
    <submittedName>
        <fullName evidence="1">Uncharacterized protein</fullName>
    </submittedName>
</protein>
<proteinExistence type="predicted"/>
<sequence length="64" mass="7150">MICLDCGNRDIRYDEKEKSYHCNNCGSRNIGAIKDACKYMKDGLCGKGASSTGKCKIPCSFYER</sequence>